<keyword evidence="4" id="KW-0689">Ribosomal protein</keyword>
<keyword evidence="5" id="KW-1185">Reference proteome</keyword>
<evidence type="ECO:0000313" key="4">
    <source>
        <dbReference type="EMBL" id="TDQ42955.1"/>
    </source>
</evidence>
<dbReference type="OrthoDB" id="7163760at2"/>
<dbReference type="SUPFAM" id="SSF55729">
    <property type="entry name" value="Acyl-CoA N-acyltransferases (Nat)"/>
    <property type="match status" value="2"/>
</dbReference>
<dbReference type="Pfam" id="PF00583">
    <property type="entry name" value="Acetyltransf_1"/>
    <property type="match status" value="1"/>
</dbReference>
<keyword evidence="4" id="KW-0687">Ribonucleoprotein</keyword>
<name>A0A4R6UDS7_9BACI</name>
<dbReference type="Proteomes" id="UP000295632">
    <property type="component" value="Unassembled WGS sequence"/>
</dbReference>
<dbReference type="PANTHER" id="PTHR43420">
    <property type="entry name" value="ACETYLTRANSFERASE"/>
    <property type="match status" value="1"/>
</dbReference>
<reference evidence="4 5" key="1">
    <citation type="submission" date="2019-03" db="EMBL/GenBank/DDBJ databases">
        <title>Genomic Encyclopedia of Type Strains, Phase IV (KMG-IV): sequencing the most valuable type-strain genomes for metagenomic binning, comparative biology and taxonomic classification.</title>
        <authorList>
            <person name="Goeker M."/>
        </authorList>
    </citation>
    <scope>NUCLEOTIDE SEQUENCE [LARGE SCALE GENOMIC DNA]</scope>
    <source>
        <strain evidence="4 5">DSM 28697</strain>
    </source>
</reference>
<evidence type="ECO:0000259" key="3">
    <source>
        <dbReference type="PROSITE" id="PS51186"/>
    </source>
</evidence>
<dbReference type="Gene3D" id="3.40.630.30">
    <property type="match status" value="1"/>
</dbReference>
<evidence type="ECO:0000313" key="5">
    <source>
        <dbReference type="Proteomes" id="UP000295632"/>
    </source>
</evidence>
<proteinExistence type="predicted"/>
<dbReference type="GO" id="GO:0005840">
    <property type="term" value="C:ribosome"/>
    <property type="evidence" value="ECO:0007669"/>
    <property type="project" value="UniProtKB-KW"/>
</dbReference>
<keyword evidence="1" id="KW-0808">Transferase</keyword>
<comment type="caution">
    <text evidence="4">The sequence shown here is derived from an EMBL/GenBank/DDBJ whole genome shotgun (WGS) entry which is preliminary data.</text>
</comment>
<dbReference type="CDD" id="cd04301">
    <property type="entry name" value="NAT_SF"/>
    <property type="match status" value="1"/>
</dbReference>
<dbReference type="AlphaFoldDB" id="A0A4R6UDS7"/>
<feature type="domain" description="N-acetyltransferase" evidence="3">
    <location>
        <begin position="139"/>
        <end position="274"/>
    </location>
</feature>
<gene>
    <name evidence="4" type="ORF">EV213_101385</name>
</gene>
<keyword evidence="2" id="KW-0012">Acyltransferase</keyword>
<dbReference type="InterPro" id="IPR016181">
    <property type="entry name" value="Acyl_CoA_acyltransferase"/>
</dbReference>
<dbReference type="EMBL" id="SNYJ01000001">
    <property type="protein sequence ID" value="TDQ42955.1"/>
    <property type="molecule type" value="Genomic_DNA"/>
</dbReference>
<dbReference type="RefSeq" id="WP_133578774.1">
    <property type="nucleotide sequence ID" value="NZ_SNYJ01000001.1"/>
</dbReference>
<protein>
    <submittedName>
        <fullName evidence="4">Ribosomal protein S18 acetylase RimI-like enzyme</fullName>
    </submittedName>
</protein>
<evidence type="ECO:0000256" key="2">
    <source>
        <dbReference type="ARBA" id="ARBA00023315"/>
    </source>
</evidence>
<accession>A0A4R6UDS7</accession>
<dbReference type="GO" id="GO:0016747">
    <property type="term" value="F:acyltransferase activity, transferring groups other than amino-acyl groups"/>
    <property type="evidence" value="ECO:0007669"/>
    <property type="project" value="InterPro"/>
</dbReference>
<evidence type="ECO:0000256" key="1">
    <source>
        <dbReference type="ARBA" id="ARBA00022679"/>
    </source>
</evidence>
<dbReference type="InterPro" id="IPR050680">
    <property type="entry name" value="YpeA/RimI_acetyltransf"/>
</dbReference>
<dbReference type="InterPro" id="IPR000182">
    <property type="entry name" value="GNAT_dom"/>
</dbReference>
<sequence>MDSRKLEEIKELQSNVEKHDNIRLKLNWDMLAKRKNTGEYDYFHYTGQKLTGFLGVYDFGSKLEICSMVDASSRRQGVATSLFSQALSDWGASKKEILYNYPEGSKSGEAFAKENGWVLAFTEYEMCCEISPGDEASVINVRDAQPTDEDMIYFLDTQGFEMSLEDAKGIYYIQEDPTNGTQLIEVAGEIVGKMRLDIGETETWIYGFVIMEKHRGKGYGRAALWQVTKEQLRTKKRVCLEVVATNAGALHLYESCGYTSFGAQHYYKSKNGSD</sequence>
<organism evidence="4 5">
    <name type="scientific">Aureibacillus halotolerans</name>
    <dbReference type="NCBI Taxonomy" id="1508390"/>
    <lineage>
        <taxon>Bacteria</taxon>
        <taxon>Bacillati</taxon>
        <taxon>Bacillota</taxon>
        <taxon>Bacilli</taxon>
        <taxon>Bacillales</taxon>
        <taxon>Bacillaceae</taxon>
        <taxon>Aureibacillus</taxon>
    </lineage>
</organism>
<dbReference type="PROSITE" id="PS51186">
    <property type="entry name" value="GNAT"/>
    <property type="match status" value="1"/>
</dbReference>